<feature type="region of interest" description="Disordered" evidence="1">
    <location>
        <begin position="66"/>
        <end position="152"/>
    </location>
</feature>
<feature type="compositionally biased region" description="Acidic residues" evidence="1">
    <location>
        <begin position="250"/>
        <end position="263"/>
    </location>
</feature>
<feature type="compositionally biased region" description="Gly residues" evidence="1">
    <location>
        <begin position="103"/>
        <end position="117"/>
    </location>
</feature>
<organism evidence="2 3">
    <name type="scientific">Rehmannia glutinosa</name>
    <name type="common">Chinese foxglove</name>
    <dbReference type="NCBI Taxonomy" id="99300"/>
    <lineage>
        <taxon>Eukaryota</taxon>
        <taxon>Viridiplantae</taxon>
        <taxon>Streptophyta</taxon>
        <taxon>Embryophyta</taxon>
        <taxon>Tracheophyta</taxon>
        <taxon>Spermatophyta</taxon>
        <taxon>Magnoliopsida</taxon>
        <taxon>eudicotyledons</taxon>
        <taxon>Gunneridae</taxon>
        <taxon>Pentapetalae</taxon>
        <taxon>asterids</taxon>
        <taxon>lamiids</taxon>
        <taxon>Lamiales</taxon>
        <taxon>Orobanchaceae</taxon>
        <taxon>Rehmannieae</taxon>
        <taxon>Rehmannia</taxon>
    </lineage>
</organism>
<name>A0ABR0U6M6_REHGL</name>
<keyword evidence="3" id="KW-1185">Reference proteome</keyword>
<dbReference type="Proteomes" id="UP001318860">
    <property type="component" value="Unassembled WGS sequence"/>
</dbReference>
<dbReference type="PANTHER" id="PTHR37173:SF1">
    <property type="entry name" value="PROLINE-RICH FAMILY PROTEIN"/>
    <property type="match status" value="1"/>
</dbReference>
<dbReference type="InterPro" id="IPR028226">
    <property type="entry name" value="LIN37"/>
</dbReference>
<feature type="region of interest" description="Disordered" evidence="1">
    <location>
        <begin position="239"/>
        <end position="270"/>
    </location>
</feature>
<dbReference type="PANTHER" id="PTHR37173">
    <property type="entry name" value="HYDROXYPROLINE-RICH GLYCOPROTEIN FAMILY PROTEIN"/>
    <property type="match status" value="1"/>
</dbReference>
<sequence>MDSSTPPSPETPETATSTTTTTTIPLSENPPRRNPPPSRLPSIPNPNYPQLAPHVIIHPYLYGRGFPSQSPGRGSAANAPVSSSQQPKGTPGFIRPNYLRHGSGPGSAGNASGGAGVMPGVVKGTPPVSSSHHPKAGLPSSSSIPDNDGHKDLRDDTFAFIRDRKVRISEGASLYSLCRSWLRNGSTQVTQCYLALSVPSCSLILLPTMRPCLIRHESKIHLFEQPQYPEAVISLPRPLPAVVDPPDIGTGDDEEDEEEDEENVEHLSAEELLQRHIKRAKKVRARKKEERHQRIQRYRERIALLLHPKVDKSESSDEEKGKSS</sequence>
<evidence type="ECO:0000313" key="2">
    <source>
        <dbReference type="EMBL" id="KAK6117897.1"/>
    </source>
</evidence>
<gene>
    <name evidence="2" type="ORF">DH2020_048359</name>
</gene>
<feature type="compositionally biased region" description="Pro residues" evidence="1">
    <location>
        <begin position="1"/>
        <end position="10"/>
    </location>
</feature>
<feature type="compositionally biased region" description="Low complexity" evidence="1">
    <location>
        <begin position="11"/>
        <end position="29"/>
    </location>
</feature>
<feature type="region of interest" description="Disordered" evidence="1">
    <location>
        <begin position="1"/>
        <end position="49"/>
    </location>
</feature>
<accession>A0ABR0U6M6</accession>
<feature type="compositionally biased region" description="Pro residues" evidence="1">
    <location>
        <begin position="32"/>
        <end position="47"/>
    </location>
</feature>
<comment type="caution">
    <text evidence="2">The sequence shown here is derived from an EMBL/GenBank/DDBJ whole genome shotgun (WGS) entry which is preliminary data.</text>
</comment>
<dbReference type="EMBL" id="JABTTQ020003395">
    <property type="protein sequence ID" value="KAK6117897.1"/>
    <property type="molecule type" value="Genomic_DNA"/>
</dbReference>
<dbReference type="Pfam" id="PF15306">
    <property type="entry name" value="LIN37"/>
    <property type="match status" value="1"/>
</dbReference>
<evidence type="ECO:0000313" key="3">
    <source>
        <dbReference type="Proteomes" id="UP001318860"/>
    </source>
</evidence>
<proteinExistence type="predicted"/>
<evidence type="ECO:0000256" key="1">
    <source>
        <dbReference type="SAM" id="MobiDB-lite"/>
    </source>
</evidence>
<reference evidence="2 3" key="1">
    <citation type="journal article" date="2021" name="Comput. Struct. Biotechnol. J.">
        <title>De novo genome assembly of the potent medicinal plant Rehmannia glutinosa using nanopore technology.</title>
        <authorList>
            <person name="Ma L."/>
            <person name="Dong C."/>
            <person name="Song C."/>
            <person name="Wang X."/>
            <person name="Zheng X."/>
            <person name="Niu Y."/>
            <person name="Chen S."/>
            <person name="Feng W."/>
        </authorList>
    </citation>
    <scope>NUCLEOTIDE SEQUENCE [LARGE SCALE GENOMIC DNA]</scope>
    <source>
        <strain evidence="2">DH-2019</strain>
    </source>
</reference>
<protein>
    <submittedName>
        <fullName evidence="2">Uncharacterized protein</fullName>
    </submittedName>
</protein>